<feature type="compositionally biased region" description="Polar residues" evidence="10">
    <location>
        <begin position="510"/>
        <end position="519"/>
    </location>
</feature>
<comment type="similarity">
    <text evidence="8">Belongs to the CYC8/SSN6 family.</text>
</comment>
<dbReference type="PANTHER" id="PTHR14017">
    <property type="entry name" value="LYSINE-SPECIFIC DEMETHYLASE"/>
    <property type="match status" value="1"/>
</dbReference>
<keyword evidence="5" id="KW-0805">Transcription regulation</keyword>
<dbReference type="GO" id="GO:0005634">
    <property type="term" value="C:nucleus"/>
    <property type="evidence" value="ECO:0007669"/>
    <property type="project" value="UniProtKB-SubCell"/>
</dbReference>
<feature type="repeat" description="TPR" evidence="9">
    <location>
        <begin position="32"/>
        <end position="65"/>
    </location>
</feature>
<dbReference type="GO" id="GO:0000122">
    <property type="term" value="P:negative regulation of transcription by RNA polymerase II"/>
    <property type="evidence" value="ECO:0007669"/>
    <property type="project" value="TreeGrafter"/>
</dbReference>
<dbReference type="EMBL" id="KE652495">
    <property type="protein sequence ID" value="EQL01423.1"/>
    <property type="molecule type" value="Genomic_DNA"/>
</dbReference>
<evidence type="ECO:0000256" key="9">
    <source>
        <dbReference type="PROSITE-ProRule" id="PRU00339"/>
    </source>
</evidence>
<evidence type="ECO:0000256" key="3">
    <source>
        <dbReference type="ARBA" id="ARBA00022737"/>
    </source>
</evidence>
<name>T5AHV9_OPHSC</name>
<dbReference type="GO" id="GO:0017053">
    <property type="term" value="C:transcription repressor complex"/>
    <property type="evidence" value="ECO:0007669"/>
    <property type="project" value="TreeGrafter"/>
</dbReference>
<dbReference type="Pfam" id="PF00515">
    <property type="entry name" value="TPR_1"/>
    <property type="match status" value="1"/>
</dbReference>
<feature type="repeat" description="TPR" evidence="9">
    <location>
        <begin position="282"/>
        <end position="315"/>
    </location>
</feature>
<feature type="compositionally biased region" description="Basic and acidic residues" evidence="10">
    <location>
        <begin position="554"/>
        <end position="563"/>
    </location>
</feature>
<comment type="subcellular location">
    <subcellularLocation>
        <location evidence="1">Nucleus</location>
    </subcellularLocation>
</comment>
<feature type="repeat" description="TPR" evidence="9">
    <location>
        <begin position="100"/>
        <end position="133"/>
    </location>
</feature>
<evidence type="ECO:0000313" key="12">
    <source>
        <dbReference type="Proteomes" id="UP000019374"/>
    </source>
</evidence>
<feature type="repeat" description="TPR" evidence="9">
    <location>
        <begin position="136"/>
        <end position="169"/>
    </location>
</feature>
<organism evidence="11 12">
    <name type="scientific">Ophiocordyceps sinensis (strain Co18 / CGMCC 3.14243)</name>
    <name type="common">Yarsagumba caterpillar fungus</name>
    <name type="synonym">Hirsutella sinensis</name>
    <dbReference type="NCBI Taxonomy" id="911162"/>
    <lineage>
        <taxon>Eukaryota</taxon>
        <taxon>Fungi</taxon>
        <taxon>Dikarya</taxon>
        <taxon>Ascomycota</taxon>
        <taxon>Pezizomycotina</taxon>
        <taxon>Sordariomycetes</taxon>
        <taxon>Hypocreomycetidae</taxon>
        <taxon>Hypocreales</taxon>
        <taxon>Ophiocordycipitaceae</taxon>
        <taxon>Ophiocordyceps</taxon>
    </lineage>
</organism>
<feature type="compositionally biased region" description="Basic and acidic residues" evidence="10">
    <location>
        <begin position="526"/>
        <end position="540"/>
    </location>
</feature>
<dbReference type="InterPro" id="IPR051630">
    <property type="entry name" value="Corepressor-Demethylase"/>
</dbReference>
<dbReference type="Proteomes" id="UP000019374">
    <property type="component" value="Unassembled WGS sequence"/>
</dbReference>
<keyword evidence="4 9" id="KW-0802">TPR repeat</keyword>
<feature type="compositionally biased region" description="Basic and acidic residues" evidence="10">
    <location>
        <begin position="458"/>
        <end position="487"/>
    </location>
</feature>
<gene>
    <name evidence="11" type="ORF">OCS_02869</name>
</gene>
<dbReference type="OrthoDB" id="418911at2759"/>
<dbReference type="GO" id="GO:0031490">
    <property type="term" value="F:chromatin DNA binding"/>
    <property type="evidence" value="ECO:0007669"/>
    <property type="project" value="TreeGrafter"/>
</dbReference>
<proteinExistence type="inferred from homology"/>
<feature type="region of interest" description="Disordered" evidence="10">
    <location>
        <begin position="395"/>
        <end position="614"/>
    </location>
</feature>
<evidence type="ECO:0000256" key="2">
    <source>
        <dbReference type="ARBA" id="ARBA00022491"/>
    </source>
</evidence>
<evidence type="ECO:0000256" key="6">
    <source>
        <dbReference type="ARBA" id="ARBA00023163"/>
    </source>
</evidence>
<evidence type="ECO:0000256" key="7">
    <source>
        <dbReference type="ARBA" id="ARBA00023242"/>
    </source>
</evidence>
<dbReference type="FunFam" id="1.25.40.10:FF:000403">
    <property type="entry name" value="General transcriptional repressor, putative"/>
    <property type="match status" value="1"/>
</dbReference>
<keyword evidence="2" id="KW-0678">Repressor</keyword>
<feature type="repeat" description="TPR" evidence="9">
    <location>
        <begin position="66"/>
        <end position="99"/>
    </location>
</feature>
<keyword evidence="3" id="KW-0677">Repeat</keyword>
<feature type="repeat" description="TPR" evidence="9">
    <location>
        <begin position="210"/>
        <end position="243"/>
    </location>
</feature>
<feature type="compositionally biased region" description="Polar residues" evidence="10">
    <location>
        <begin position="593"/>
        <end position="607"/>
    </location>
</feature>
<dbReference type="PANTHER" id="PTHR14017:SF1">
    <property type="entry name" value="LD02225P"/>
    <property type="match status" value="1"/>
</dbReference>
<feature type="repeat" description="TPR" evidence="9">
    <location>
        <begin position="316"/>
        <end position="349"/>
    </location>
</feature>
<dbReference type="PROSITE" id="PS50293">
    <property type="entry name" value="TPR_REGION"/>
    <property type="match status" value="1"/>
</dbReference>
<feature type="compositionally biased region" description="Acidic residues" evidence="10">
    <location>
        <begin position="564"/>
        <end position="573"/>
    </location>
</feature>
<dbReference type="SUPFAM" id="SSF48452">
    <property type="entry name" value="TPR-like"/>
    <property type="match status" value="2"/>
</dbReference>
<dbReference type="Pfam" id="PF13432">
    <property type="entry name" value="TPR_16"/>
    <property type="match status" value="1"/>
</dbReference>
<accession>T5AHV9</accession>
<dbReference type="GO" id="GO:0000978">
    <property type="term" value="F:RNA polymerase II cis-regulatory region sequence-specific DNA binding"/>
    <property type="evidence" value="ECO:0007669"/>
    <property type="project" value="TreeGrafter"/>
</dbReference>
<dbReference type="AlphaFoldDB" id="T5AHV9"/>
<feature type="repeat" description="TPR" evidence="9">
    <location>
        <begin position="173"/>
        <end position="206"/>
    </location>
</feature>
<dbReference type="InterPro" id="IPR019734">
    <property type="entry name" value="TPR_rpt"/>
</dbReference>
<dbReference type="InterPro" id="IPR011990">
    <property type="entry name" value="TPR-like_helical_dom_sf"/>
</dbReference>
<evidence type="ECO:0000256" key="8">
    <source>
        <dbReference type="ARBA" id="ARBA00061082"/>
    </source>
</evidence>
<dbReference type="PROSITE" id="PS50005">
    <property type="entry name" value="TPR"/>
    <property type="match status" value="8"/>
</dbReference>
<dbReference type="FunFam" id="1.25.40.10:FF:000078">
    <property type="entry name" value="Transcriptional corepressor Cyc8"/>
    <property type="match status" value="1"/>
</dbReference>
<evidence type="ECO:0000256" key="4">
    <source>
        <dbReference type="ARBA" id="ARBA00022803"/>
    </source>
</evidence>
<protein>
    <submittedName>
        <fullName evidence="11">Transcriptional corepressor Cyc8</fullName>
    </submittedName>
</protein>
<reference evidence="11 12" key="1">
    <citation type="journal article" date="2013" name="Chin. Sci. Bull.">
        <title>Genome survey uncovers the secrets of sex and lifestyle in caterpillar fungus.</title>
        <authorList>
            <person name="Hu X."/>
            <person name="Zhang Y."/>
            <person name="Xiao G."/>
            <person name="Zheng P."/>
            <person name="Xia Y."/>
            <person name="Zhang X."/>
            <person name="St Leger R.J."/>
            <person name="Liu X."/>
            <person name="Wang C."/>
        </authorList>
    </citation>
    <scope>NUCLEOTIDE SEQUENCE [LARGE SCALE GENOMIC DNA]</scope>
    <source>
        <strain evidence="12">Co18 / CGMCC 3.14243</strain>
        <tissue evidence="11">Fruit-body</tissue>
    </source>
</reference>
<evidence type="ECO:0000256" key="5">
    <source>
        <dbReference type="ARBA" id="ARBA00023015"/>
    </source>
</evidence>
<dbReference type="HOGENOM" id="CLU_006762_2_0_1"/>
<feature type="compositionally biased region" description="Basic and acidic residues" evidence="10">
    <location>
        <begin position="422"/>
        <end position="448"/>
    </location>
</feature>
<sequence length="614" mass="69230">MMQMQHQGQVAPPQNVQASHFTPSHQIAAMNEAVWLQIGSFSELLRVPDEAMHAYERALQANPNSTAAMNAIGMLLKGREAFDKALEFFRAIVQLEQNNGEAWGNLGHCHLMTENLQKAYDAYQQALVNLRDPKDPMLWYGIGILYDRYGSYDYAEEAFSQVMQIQPDFEKANEIYFRLGIIYKQQSKFNQSLECFKYIVNSPPGPLTQEDIWFQIGHVHEQQKDFENAKAAYQRVLDHSPNHAKVLQQLGWLHHQQSNAYETQDRAIQYLEKSVSADNTDAQSWYLLGRCYMSQQKYPKAYEAYQQAVYRDGKNPTFWCSIGVLYYQINQYRDALDAYSRAIRLNPYISEVWYDLGTLYESCNNQIADALDAYQRAAELDPGNPHIKARLQLLRSGGSAPTAPEVSTQRMDDRPSSVGPKRMREWEEESAAKKQANEENRARLDDLRHRRPSTPLREAYRRNSSESRRPDEQRRGEESRKGEDPRPPNDNYHPSEAAHHPQPVGPSQLPPMQQASGSAMQGVVQEKSHAGPPLKEERPTTEQANLPPPPAAAEPERAARKMDVDEDYDDSGEDDKKAVLVNGSAAAPGSADGKTSTPANAGVNGSSGAVAKAE</sequence>
<dbReference type="Gene3D" id="1.25.40.10">
    <property type="entry name" value="Tetratricopeptide repeat domain"/>
    <property type="match status" value="3"/>
</dbReference>
<evidence type="ECO:0000256" key="1">
    <source>
        <dbReference type="ARBA" id="ARBA00004123"/>
    </source>
</evidence>
<dbReference type="SMART" id="SM00028">
    <property type="entry name" value="TPR"/>
    <property type="match status" value="10"/>
</dbReference>
<evidence type="ECO:0000256" key="10">
    <source>
        <dbReference type="SAM" id="MobiDB-lite"/>
    </source>
</evidence>
<dbReference type="Pfam" id="PF12895">
    <property type="entry name" value="ANAPC3"/>
    <property type="match status" value="1"/>
</dbReference>
<dbReference type="eggNOG" id="KOG1124">
    <property type="taxonomic scope" value="Eukaryota"/>
</dbReference>
<keyword evidence="7" id="KW-0539">Nucleus</keyword>
<keyword evidence="6" id="KW-0804">Transcription</keyword>
<evidence type="ECO:0000313" key="11">
    <source>
        <dbReference type="EMBL" id="EQL01423.1"/>
    </source>
</evidence>